<proteinExistence type="predicted"/>
<evidence type="ECO:0000313" key="2">
    <source>
        <dbReference type="WBParaSite" id="ALUE_0002221501-mRNA-1"/>
    </source>
</evidence>
<dbReference type="Proteomes" id="UP000036681">
    <property type="component" value="Unplaced"/>
</dbReference>
<keyword evidence="1" id="KW-1185">Reference proteome</keyword>
<reference evidence="2" key="1">
    <citation type="submission" date="2017-02" db="UniProtKB">
        <authorList>
            <consortium name="WormBaseParasite"/>
        </authorList>
    </citation>
    <scope>IDENTIFICATION</scope>
</reference>
<dbReference type="AlphaFoldDB" id="A0A0M3ITY7"/>
<protein>
    <submittedName>
        <fullName evidence="2">Transposase</fullName>
    </submittedName>
</protein>
<name>A0A0M3ITY7_ASCLU</name>
<sequence length="53" mass="6247">MVDRATLPVGEQKLRFAVMKRLSRRTQLLGNFLASSALINLVERKSYWRIYYS</sequence>
<dbReference type="WBParaSite" id="ALUE_0002221501-mRNA-1">
    <property type="protein sequence ID" value="ALUE_0002221501-mRNA-1"/>
    <property type="gene ID" value="ALUE_0002221501"/>
</dbReference>
<evidence type="ECO:0000313" key="1">
    <source>
        <dbReference type="Proteomes" id="UP000036681"/>
    </source>
</evidence>
<accession>A0A0M3ITY7</accession>
<organism evidence="1 2">
    <name type="scientific">Ascaris lumbricoides</name>
    <name type="common">Giant roundworm</name>
    <dbReference type="NCBI Taxonomy" id="6252"/>
    <lineage>
        <taxon>Eukaryota</taxon>
        <taxon>Metazoa</taxon>
        <taxon>Ecdysozoa</taxon>
        <taxon>Nematoda</taxon>
        <taxon>Chromadorea</taxon>
        <taxon>Rhabditida</taxon>
        <taxon>Spirurina</taxon>
        <taxon>Ascaridomorpha</taxon>
        <taxon>Ascaridoidea</taxon>
        <taxon>Ascarididae</taxon>
        <taxon>Ascaris</taxon>
    </lineage>
</organism>